<evidence type="ECO:0000313" key="2">
    <source>
        <dbReference type="Proteomes" id="UP001255856"/>
    </source>
</evidence>
<dbReference type="AlphaFoldDB" id="A0AAD9MLS5"/>
<dbReference type="Proteomes" id="UP001255856">
    <property type="component" value="Unassembled WGS sequence"/>
</dbReference>
<sequence>MHRAIACLYRPKDLEFVGRTDSAAALQLTFRLSSAHPAAQSDLLHLLVLDLESHVLLSSCRLVQLDDAMRSLAAAAGEASAATARAPAVVVGELGATVGSAADTLLRQGRLDARWTEAELPQILLNAKALAHPFSLREAYEAAGIASAPGLVRRAQTAWAAKRTAFVWCSRQVEALAVVRAS</sequence>
<dbReference type="EMBL" id="JASFZW010000001">
    <property type="protein sequence ID" value="KAK2080160.1"/>
    <property type="molecule type" value="Genomic_DNA"/>
</dbReference>
<keyword evidence="2" id="KW-1185">Reference proteome</keyword>
<accession>A0AAD9MLS5</accession>
<protein>
    <submittedName>
        <fullName evidence="1">Uncharacterized protein</fullName>
    </submittedName>
</protein>
<organism evidence="1 2">
    <name type="scientific">Prototheca wickerhamii</name>
    <dbReference type="NCBI Taxonomy" id="3111"/>
    <lineage>
        <taxon>Eukaryota</taxon>
        <taxon>Viridiplantae</taxon>
        <taxon>Chlorophyta</taxon>
        <taxon>core chlorophytes</taxon>
        <taxon>Trebouxiophyceae</taxon>
        <taxon>Chlorellales</taxon>
        <taxon>Chlorellaceae</taxon>
        <taxon>Prototheca</taxon>
    </lineage>
</organism>
<proteinExistence type="predicted"/>
<name>A0AAD9MLS5_PROWI</name>
<comment type="caution">
    <text evidence="1">The sequence shown here is derived from an EMBL/GenBank/DDBJ whole genome shotgun (WGS) entry which is preliminary data.</text>
</comment>
<evidence type="ECO:0000313" key="1">
    <source>
        <dbReference type="EMBL" id="KAK2080160.1"/>
    </source>
</evidence>
<reference evidence="1" key="1">
    <citation type="submission" date="2021-01" db="EMBL/GenBank/DDBJ databases">
        <authorList>
            <person name="Eckstrom K.M.E."/>
        </authorList>
    </citation>
    <scope>NUCLEOTIDE SEQUENCE</scope>
    <source>
        <strain evidence="1">UVCC 0001</strain>
    </source>
</reference>
<gene>
    <name evidence="1" type="ORF">QBZ16_000013</name>
</gene>